<keyword evidence="7" id="KW-1185">Reference proteome</keyword>
<dbReference type="EMBL" id="JANRHA010000013">
    <property type="protein sequence ID" value="MDG3016420.1"/>
    <property type="molecule type" value="Genomic_DNA"/>
</dbReference>
<evidence type="ECO:0000313" key="6">
    <source>
        <dbReference type="EMBL" id="MDG3016420.1"/>
    </source>
</evidence>
<evidence type="ECO:0000256" key="2">
    <source>
        <dbReference type="ARBA" id="ARBA00022723"/>
    </source>
</evidence>
<dbReference type="PANTHER" id="PTHR42693">
    <property type="entry name" value="ARYLSULFATASE FAMILY MEMBER"/>
    <property type="match status" value="1"/>
</dbReference>
<dbReference type="InterPro" id="IPR017850">
    <property type="entry name" value="Alkaline_phosphatase_core_sf"/>
</dbReference>
<dbReference type="RefSeq" id="WP_277830564.1">
    <property type="nucleotide sequence ID" value="NZ_JAAIVF010000001.1"/>
</dbReference>
<keyword evidence="3" id="KW-0378">Hydrolase</keyword>
<comment type="caution">
    <text evidence="6">The sequence shown here is derived from an EMBL/GenBank/DDBJ whole genome shotgun (WGS) entry which is preliminary data.</text>
</comment>
<comment type="similarity">
    <text evidence="1">Belongs to the sulfatase family.</text>
</comment>
<dbReference type="Gene3D" id="3.40.720.10">
    <property type="entry name" value="Alkaline Phosphatase, subunit A"/>
    <property type="match status" value="1"/>
</dbReference>
<dbReference type="Pfam" id="PF00884">
    <property type="entry name" value="Sulfatase"/>
    <property type="match status" value="1"/>
</dbReference>
<dbReference type="GO" id="GO:0046872">
    <property type="term" value="F:metal ion binding"/>
    <property type="evidence" value="ECO:0007669"/>
    <property type="project" value="UniProtKB-KW"/>
</dbReference>
<proteinExistence type="inferred from homology"/>
<keyword evidence="2" id="KW-0479">Metal-binding</keyword>
<dbReference type="SUPFAM" id="SSF53649">
    <property type="entry name" value="Alkaline phosphatase-like"/>
    <property type="match status" value="1"/>
</dbReference>
<dbReference type="CDD" id="cd16025">
    <property type="entry name" value="PAS_like"/>
    <property type="match status" value="1"/>
</dbReference>
<feature type="domain" description="Sulfatase N-terminal" evidence="5">
    <location>
        <begin position="46"/>
        <end position="468"/>
    </location>
</feature>
<evidence type="ECO:0000259" key="5">
    <source>
        <dbReference type="Pfam" id="PF00884"/>
    </source>
</evidence>
<dbReference type="Gene3D" id="3.30.1120.10">
    <property type="match status" value="1"/>
</dbReference>
<dbReference type="GO" id="GO:0016787">
    <property type="term" value="F:hydrolase activity"/>
    <property type="evidence" value="ECO:0007669"/>
    <property type="project" value="UniProtKB-KW"/>
</dbReference>
<keyword evidence="4" id="KW-0106">Calcium</keyword>
<dbReference type="PROSITE" id="PS00523">
    <property type="entry name" value="SULFATASE_1"/>
    <property type="match status" value="1"/>
</dbReference>
<name>A0A9X4M3L5_9ACTN</name>
<evidence type="ECO:0000256" key="1">
    <source>
        <dbReference type="ARBA" id="ARBA00008779"/>
    </source>
</evidence>
<dbReference type="Proteomes" id="UP001152755">
    <property type="component" value="Unassembled WGS sequence"/>
</dbReference>
<accession>A0A9X4M3L5</accession>
<dbReference type="PANTHER" id="PTHR42693:SF43">
    <property type="entry name" value="BLL2667 PROTEIN"/>
    <property type="match status" value="1"/>
</dbReference>
<reference evidence="6" key="1">
    <citation type="submission" date="2022-08" db="EMBL/GenBank/DDBJ databases">
        <title>Genome analysis of Corynebacteriales strain.</title>
        <authorList>
            <person name="Lee S.D."/>
        </authorList>
    </citation>
    <scope>NUCLEOTIDE SEQUENCE</scope>
    <source>
        <strain evidence="6">D3-21</strain>
    </source>
</reference>
<evidence type="ECO:0000256" key="4">
    <source>
        <dbReference type="ARBA" id="ARBA00022837"/>
    </source>
</evidence>
<dbReference type="InterPro" id="IPR024607">
    <property type="entry name" value="Sulfatase_CS"/>
</dbReference>
<protein>
    <submittedName>
        <fullName evidence="6">Arylsulfatase</fullName>
    </submittedName>
</protein>
<dbReference type="AlphaFoldDB" id="A0A9X4M3L5"/>
<dbReference type="InterPro" id="IPR000917">
    <property type="entry name" value="Sulfatase_N"/>
</dbReference>
<gene>
    <name evidence="6" type="ORF">NVS88_17840</name>
</gene>
<evidence type="ECO:0000256" key="3">
    <source>
        <dbReference type="ARBA" id="ARBA00022801"/>
    </source>
</evidence>
<organism evidence="6 7">
    <name type="scientific">Speluncibacter jeojiensis</name>
    <dbReference type="NCBI Taxonomy" id="2710754"/>
    <lineage>
        <taxon>Bacteria</taxon>
        <taxon>Bacillati</taxon>
        <taxon>Actinomycetota</taxon>
        <taxon>Actinomycetes</taxon>
        <taxon>Mycobacteriales</taxon>
        <taxon>Speluncibacteraceae</taxon>
        <taxon>Speluncibacter</taxon>
    </lineage>
</organism>
<sequence>MDSDLTSSRQGAIVAKEFKGSIKLDVRDSVADWDAFLPEKPPQGAPNVLVVLYDDTGQASWSPYGGRINMPTMDRLAENGLTYTQWHTTALCSPTRSTFLTGRNHHLNGFATISESSTGYPGYNSHIPPSNATMANVLRDAGWATFWVGKNHNVPIDEWTAGASKKNWPLAQGYDRFYGFIGGETNNWYPSLAEDNHYIDQPYTPEEGYHLSKDLADQALKMIRDVKQTEPEKPWYLWFCPGANHAPHHAPEEYIAKYKGMFDDGYEAYREWALGRMVEKGILPADTELTPLNPMPEGTFSPSDEVRPWAELNDDEKRMFSRMAEVFAGFSEYTDSQVGRIVDYLEESGQLDNTLIIYCADNGASGEGSPNGSVNEGKIFGGYPDDETQNLTMVDQLGSPDTYNHYPTGWAAAFSTPYKMFKRYTYQGGVCDPLVIHWPAGIKAKGEVRHQYHHSTDIVPTILEACGVEFPDTYHGVEQTPLSGVSMKYSFDAPADGPTTKETQYYEMFGQRGLWHRGWKAVSMHGPVSGLSNFDKDEWQLYHTDIDRAEAHNLAAEHPGKLEELKSLWMAEAKANKVLPLNDLQIIGNPKDYETFLTMEFHQPAPPSGQYVYYPGTSEVPERSSANVHGVSYKILAEVDLTADSQGVIFAQGSRFGGHSLFIKEGVVTYAYNFLGIPPEDRISAPVPTSGKHIIGVEFTKESMGKYREGVGPLKLYIDDKQVAEQQIRTVLGHFSLCGEGLCIGYDSADPVSGAYPEPRFEFRGGEIKQVVFDIADDGYVDVEAHLAAAMSRD</sequence>
<dbReference type="InterPro" id="IPR050738">
    <property type="entry name" value="Sulfatase"/>
</dbReference>
<evidence type="ECO:0000313" key="7">
    <source>
        <dbReference type="Proteomes" id="UP001152755"/>
    </source>
</evidence>